<evidence type="ECO:0000256" key="2">
    <source>
        <dbReference type="ARBA" id="ARBA00022448"/>
    </source>
</evidence>
<accession>A0A411YGW1</accession>
<feature type="transmembrane region" description="Helical" evidence="9">
    <location>
        <begin position="66"/>
        <end position="83"/>
    </location>
</feature>
<feature type="domain" description="Tripartite ATP-independent periplasmic transporters DctQ component" evidence="10">
    <location>
        <begin position="43"/>
        <end position="173"/>
    </location>
</feature>
<dbReference type="KEGG" id="erz:ER308_13195"/>
<name>A0A411YGW1_9ACTN</name>
<evidence type="ECO:0000256" key="7">
    <source>
        <dbReference type="ARBA" id="ARBA00023136"/>
    </source>
</evidence>
<dbReference type="GO" id="GO:0015740">
    <property type="term" value="P:C4-dicarboxylate transport"/>
    <property type="evidence" value="ECO:0007669"/>
    <property type="project" value="TreeGrafter"/>
</dbReference>
<keyword evidence="4" id="KW-0997">Cell inner membrane</keyword>
<dbReference type="AlphaFoldDB" id="A0A411YGW1"/>
<evidence type="ECO:0000313" key="12">
    <source>
        <dbReference type="Proteomes" id="UP000291469"/>
    </source>
</evidence>
<dbReference type="Proteomes" id="UP000291469">
    <property type="component" value="Chromosome"/>
</dbReference>
<dbReference type="RefSeq" id="WP_131155424.1">
    <property type="nucleotide sequence ID" value="NZ_CP036402.1"/>
</dbReference>
<dbReference type="GO" id="GO:0022857">
    <property type="term" value="F:transmembrane transporter activity"/>
    <property type="evidence" value="ECO:0007669"/>
    <property type="project" value="TreeGrafter"/>
</dbReference>
<dbReference type="EMBL" id="CP036402">
    <property type="protein sequence ID" value="QBI20427.1"/>
    <property type="molecule type" value="Genomic_DNA"/>
</dbReference>
<feature type="transmembrane region" description="Helical" evidence="9">
    <location>
        <begin position="146"/>
        <end position="169"/>
    </location>
</feature>
<evidence type="ECO:0000256" key="5">
    <source>
        <dbReference type="ARBA" id="ARBA00022692"/>
    </source>
</evidence>
<evidence type="ECO:0000259" key="10">
    <source>
        <dbReference type="Pfam" id="PF04290"/>
    </source>
</evidence>
<evidence type="ECO:0000256" key="3">
    <source>
        <dbReference type="ARBA" id="ARBA00022475"/>
    </source>
</evidence>
<feature type="transmembrane region" description="Helical" evidence="9">
    <location>
        <begin position="20"/>
        <end position="46"/>
    </location>
</feature>
<dbReference type="InterPro" id="IPR007387">
    <property type="entry name" value="TRAP_DctQ"/>
</dbReference>
<dbReference type="Pfam" id="PF04290">
    <property type="entry name" value="DctQ"/>
    <property type="match status" value="1"/>
</dbReference>
<dbReference type="InterPro" id="IPR055348">
    <property type="entry name" value="DctQ"/>
</dbReference>
<reference evidence="11 12" key="1">
    <citation type="submission" date="2019-01" db="EMBL/GenBank/DDBJ databases">
        <title>Egibacter rhizosphaerae EGI 80759T.</title>
        <authorList>
            <person name="Chen D.-D."/>
            <person name="Tian Y."/>
            <person name="Jiao J.-Y."/>
            <person name="Zhang X.-T."/>
            <person name="Zhang Y.-G."/>
            <person name="Zhang Y."/>
            <person name="Xiao M."/>
            <person name="Shu W.-S."/>
            <person name="Li W.-J."/>
        </authorList>
    </citation>
    <scope>NUCLEOTIDE SEQUENCE [LARGE SCALE GENOMIC DNA]</scope>
    <source>
        <strain evidence="11 12">EGI 80759</strain>
    </source>
</reference>
<evidence type="ECO:0000256" key="6">
    <source>
        <dbReference type="ARBA" id="ARBA00022989"/>
    </source>
</evidence>
<evidence type="ECO:0000256" key="1">
    <source>
        <dbReference type="ARBA" id="ARBA00004429"/>
    </source>
</evidence>
<protein>
    <submittedName>
        <fullName evidence="11">TRAP transporter small permease</fullName>
    </submittedName>
</protein>
<comment type="similarity">
    <text evidence="8">Belongs to the TRAP transporter small permease family.</text>
</comment>
<keyword evidence="6 9" id="KW-1133">Transmembrane helix</keyword>
<keyword evidence="2" id="KW-0813">Transport</keyword>
<dbReference type="OrthoDB" id="8908407at2"/>
<sequence>MTEPEPSPTEAPLPSERVALLRALSGLSVVAAVVAAALLLAAIGLVATDMLWRNLLNRSIAGTTEMSSWLMAAIGWLALSYTLRCDGHIQVRILADRLPPRARHGLSVVISTLALGFMAVLVWAMFDRWEYFRDTGQTGVETGYPTWWLYTVVLTGAALFALQFAVRLIDDVARWHRARHYSVGAS</sequence>
<organism evidence="11 12">
    <name type="scientific">Egibacter rhizosphaerae</name>
    <dbReference type="NCBI Taxonomy" id="1670831"/>
    <lineage>
        <taxon>Bacteria</taxon>
        <taxon>Bacillati</taxon>
        <taxon>Actinomycetota</taxon>
        <taxon>Nitriliruptoria</taxon>
        <taxon>Egibacterales</taxon>
        <taxon>Egibacteraceae</taxon>
        <taxon>Egibacter</taxon>
    </lineage>
</organism>
<dbReference type="GO" id="GO:0005886">
    <property type="term" value="C:plasma membrane"/>
    <property type="evidence" value="ECO:0007669"/>
    <property type="project" value="UniProtKB-SubCell"/>
</dbReference>
<comment type="subcellular location">
    <subcellularLocation>
        <location evidence="1">Cell inner membrane</location>
        <topology evidence="1">Multi-pass membrane protein</topology>
    </subcellularLocation>
</comment>
<evidence type="ECO:0000256" key="8">
    <source>
        <dbReference type="ARBA" id="ARBA00038436"/>
    </source>
</evidence>
<keyword evidence="3" id="KW-1003">Cell membrane</keyword>
<gene>
    <name evidence="11" type="ORF">ER308_13195</name>
</gene>
<evidence type="ECO:0000313" key="11">
    <source>
        <dbReference type="EMBL" id="QBI20427.1"/>
    </source>
</evidence>
<keyword evidence="12" id="KW-1185">Reference proteome</keyword>
<dbReference type="PANTHER" id="PTHR35011:SF10">
    <property type="entry name" value="TRAP TRANSPORTER SMALL PERMEASE PROTEIN"/>
    <property type="match status" value="1"/>
</dbReference>
<evidence type="ECO:0000256" key="4">
    <source>
        <dbReference type="ARBA" id="ARBA00022519"/>
    </source>
</evidence>
<feature type="transmembrane region" description="Helical" evidence="9">
    <location>
        <begin position="104"/>
        <end position="126"/>
    </location>
</feature>
<dbReference type="PANTHER" id="PTHR35011">
    <property type="entry name" value="2,3-DIKETO-L-GULONATE TRAP TRANSPORTER SMALL PERMEASE PROTEIN YIAM"/>
    <property type="match status" value="1"/>
</dbReference>
<keyword evidence="7 9" id="KW-0472">Membrane</keyword>
<evidence type="ECO:0000256" key="9">
    <source>
        <dbReference type="SAM" id="Phobius"/>
    </source>
</evidence>
<keyword evidence="5 9" id="KW-0812">Transmembrane</keyword>
<proteinExistence type="inferred from homology"/>